<dbReference type="STRING" id="1842532.A7E78_10385"/>
<dbReference type="Proteomes" id="UP000182517">
    <property type="component" value="Chromosome"/>
</dbReference>
<name>A0A1L3GRD8_9BACT</name>
<dbReference type="PANTHER" id="PTHR34378:SF1">
    <property type="entry name" value="GLUTAMATE--CYSTEINE LIGASE, CHLOROPLASTIC"/>
    <property type="match status" value="1"/>
</dbReference>
<accession>A0A1L3GRD8</accession>
<keyword evidence="2 4" id="KW-0547">Nucleotide-binding</keyword>
<dbReference type="GO" id="GO:0004357">
    <property type="term" value="F:glutamate-cysteine ligase activity"/>
    <property type="evidence" value="ECO:0007669"/>
    <property type="project" value="UniProtKB-UniRule"/>
</dbReference>
<dbReference type="InterPro" id="IPR006336">
    <property type="entry name" value="GCS2"/>
</dbReference>
<dbReference type="PIRSF" id="PIRSF017901">
    <property type="entry name" value="GCL"/>
    <property type="match status" value="1"/>
</dbReference>
<sequence length="457" mass="51534">MTMQQKNHFQQPVSNVKQLRDFLAAGARPREQWGVGAEVEKLVVDAETGEAASYQRIEALLERLVDSRTWQPIREQGRLIGLLGRDSSVTLEPGGQLELSGALCPDLHCCRKDFCRHIDDILQAARPLGLLFLGLGVQPFSPLKAIDWLPKPRYAIMRAYMEQTGDMGQNMMKQSAGLQVNLDFADEADCIDKLQAAQLLAPLFYALFANSPLLDGQPSGFLSTRGEIWARTDQDRSGLIPGLLDEGADLGCYIEYALDVPMYFIVRQKQLFDMTKERFSFRRYLAEGFAGFRATLGDWDLHLSTLFPEVRLRPQIELRSADTLPPGLSLSVAALSKGLLYDDAARAEIHRLFRTYDSATFQQVYRQSWRLGLKTPVGRHTLRDLALQVLTLAREGLIRQQRERGSRFDETLFLDGLDEIAESGVTLAERLLGRWHGSRQQRLKALKEHCGFEHCGP</sequence>
<protein>
    <recommendedName>
        <fullName evidence="4">Glutamate--cysteine ligase</fullName>
        <ecNumber evidence="4">6.3.2.2</ecNumber>
    </recommendedName>
</protein>
<dbReference type="RefSeq" id="WP_072284195.1">
    <property type="nucleotide sequence ID" value="NZ_CP015519.1"/>
</dbReference>
<comment type="similarity">
    <text evidence="4">Belongs to the glutamate--cysteine ligase type 2 family. EgtA subfamily.</text>
</comment>
<dbReference type="OrthoDB" id="9780152at2"/>
<comment type="function">
    <text evidence="4">Catalyzes the synthesis of gamma-glutamylcysteine (gamma-GC).</text>
</comment>
<dbReference type="GO" id="GO:0006750">
    <property type="term" value="P:glutathione biosynthetic process"/>
    <property type="evidence" value="ECO:0007669"/>
    <property type="project" value="UniProtKB-UniRule"/>
</dbReference>
<dbReference type="AlphaFoldDB" id="A0A1L3GRD8"/>
<proteinExistence type="inferred from homology"/>
<organism evidence="5 6">
    <name type="scientific">Syntrophotalea acetylenivorans</name>
    <dbReference type="NCBI Taxonomy" id="1842532"/>
    <lineage>
        <taxon>Bacteria</taxon>
        <taxon>Pseudomonadati</taxon>
        <taxon>Thermodesulfobacteriota</taxon>
        <taxon>Desulfuromonadia</taxon>
        <taxon>Desulfuromonadales</taxon>
        <taxon>Syntrophotaleaceae</taxon>
        <taxon>Syntrophotalea</taxon>
    </lineage>
</organism>
<gene>
    <name evidence="5" type="ORF">A7E78_10385</name>
</gene>
<dbReference type="InterPro" id="IPR035434">
    <property type="entry name" value="GCL_bact_plant"/>
</dbReference>
<keyword evidence="3 4" id="KW-0067">ATP-binding</keyword>
<evidence type="ECO:0000256" key="2">
    <source>
        <dbReference type="ARBA" id="ARBA00022741"/>
    </source>
</evidence>
<dbReference type="InterPro" id="IPR014746">
    <property type="entry name" value="Gln_synth/guanido_kin_cat_dom"/>
</dbReference>
<evidence type="ECO:0000256" key="3">
    <source>
        <dbReference type="ARBA" id="ARBA00022840"/>
    </source>
</evidence>
<dbReference type="Gene3D" id="3.30.590.20">
    <property type="match status" value="1"/>
</dbReference>
<dbReference type="GO" id="GO:0005524">
    <property type="term" value="F:ATP binding"/>
    <property type="evidence" value="ECO:0007669"/>
    <property type="project" value="UniProtKB-UniRule"/>
</dbReference>
<dbReference type="KEGG" id="pef:A7E78_10385"/>
<dbReference type="EMBL" id="CP015519">
    <property type="protein sequence ID" value="APG28218.1"/>
    <property type="molecule type" value="Genomic_DNA"/>
</dbReference>
<keyword evidence="6" id="KW-1185">Reference proteome</keyword>
<evidence type="ECO:0000313" key="5">
    <source>
        <dbReference type="EMBL" id="APG28218.1"/>
    </source>
</evidence>
<evidence type="ECO:0000256" key="1">
    <source>
        <dbReference type="ARBA" id="ARBA00022598"/>
    </source>
</evidence>
<reference evidence="5 6" key="1">
    <citation type="journal article" date="2017" name="Genome Announc.">
        <title>Complete Genome Sequences of Two Acetylene-Fermenting Pelobacter acetylenicus Strains.</title>
        <authorList>
            <person name="Sutton J.M."/>
            <person name="Baesman S.M."/>
            <person name="Fierst J.L."/>
            <person name="Poret-Peterson A.T."/>
            <person name="Oremland R.S."/>
            <person name="Dunlap D.S."/>
            <person name="Akob D.M."/>
        </authorList>
    </citation>
    <scope>NUCLEOTIDE SEQUENCE [LARGE SCALE GENOMIC DNA]</scope>
    <source>
        <strain evidence="5 6">SFB93</strain>
    </source>
</reference>
<dbReference type="Pfam" id="PF04107">
    <property type="entry name" value="GCS2"/>
    <property type="match status" value="1"/>
</dbReference>
<keyword evidence="1 4" id="KW-0436">Ligase</keyword>
<dbReference type="PANTHER" id="PTHR34378">
    <property type="entry name" value="GLUTAMATE--CYSTEINE LIGASE, CHLOROPLASTIC"/>
    <property type="match status" value="1"/>
</dbReference>
<comment type="catalytic activity">
    <reaction evidence="4">
        <text>L-cysteine + L-glutamate + ATP = gamma-L-glutamyl-L-cysteine + ADP + phosphate + H(+)</text>
        <dbReference type="Rhea" id="RHEA:13285"/>
        <dbReference type="ChEBI" id="CHEBI:15378"/>
        <dbReference type="ChEBI" id="CHEBI:29985"/>
        <dbReference type="ChEBI" id="CHEBI:30616"/>
        <dbReference type="ChEBI" id="CHEBI:35235"/>
        <dbReference type="ChEBI" id="CHEBI:43474"/>
        <dbReference type="ChEBI" id="CHEBI:58173"/>
        <dbReference type="ChEBI" id="CHEBI:456216"/>
        <dbReference type="EC" id="6.3.2.2"/>
    </reaction>
</comment>
<dbReference type="SUPFAM" id="SSF55931">
    <property type="entry name" value="Glutamine synthetase/guanido kinase"/>
    <property type="match status" value="1"/>
</dbReference>
<dbReference type="EC" id="6.3.2.2" evidence="4"/>
<evidence type="ECO:0000313" key="6">
    <source>
        <dbReference type="Proteomes" id="UP000182517"/>
    </source>
</evidence>
<evidence type="ECO:0000256" key="4">
    <source>
        <dbReference type="PIRNR" id="PIRNR017901"/>
    </source>
</evidence>